<keyword evidence="1" id="KW-1133">Transmembrane helix</keyword>
<evidence type="ECO:0008006" key="4">
    <source>
        <dbReference type="Google" id="ProtNLM"/>
    </source>
</evidence>
<organism evidence="2 3">
    <name type="scientific">SAR86 cluster bacterium</name>
    <dbReference type="NCBI Taxonomy" id="2030880"/>
    <lineage>
        <taxon>Bacteria</taxon>
        <taxon>Pseudomonadati</taxon>
        <taxon>Pseudomonadota</taxon>
        <taxon>Gammaproteobacteria</taxon>
        <taxon>SAR86 cluster</taxon>
    </lineage>
</organism>
<proteinExistence type="predicted"/>
<evidence type="ECO:0000256" key="1">
    <source>
        <dbReference type="SAM" id="Phobius"/>
    </source>
</evidence>
<dbReference type="EMBL" id="NVVJ01000027">
    <property type="protein sequence ID" value="PCJ24395.1"/>
    <property type="molecule type" value="Genomic_DNA"/>
</dbReference>
<evidence type="ECO:0000313" key="3">
    <source>
        <dbReference type="Proteomes" id="UP000218327"/>
    </source>
</evidence>
<dbReference type="AlphaFoldDB" id="A0A2A5AYU0"/>
<feature type="transmembrane region" description="Helical" evidence="1">
    <location>
        <begin position="93"/>
        <end position="114"/>
    </location>
</feature>
<feature type="non-terminal residue" evidence="2">
    <location>
        <position position="1"/>
    </location>
</feature>
<evidence type="ECO:0000313" key="2">
    <source>
        <dbReference type="EMBL" id="PCJ24395.1"/>
    </source>
</evidence>
<protein>
    <recommendedName>
        <fullName evidence="4">PepSY domain-containing protein</fullName>
    </recommendedName>
</protein>
<sequence>AIPALLPDAELQSLDLLSEPDNYYYSRHNNYRPFPVYRAKFNDIESTWYHIDLSTGKIVNRVTNSSRRERWLFNGLHSLDFQFLLQHRPLWDLLLITLSLIGLLFSITAVVIGWRRLVR</sequence>
<dbReference type="Proteomes" id="UP000218327">
    <property type="component" value="Unassembled WGS sequence"/>
</dbReference>
<name>A0A2A5AYU0_9GAMM</name>
<keyword evidence="1" id="KW-0472">Membrane</keyword>
<keyword evidence="1" id="KW-0812">Transmembrane</keyword>
<comment type="caution">
    <text evidence="2">The sequence shown here is derived from an EMBL/GenBank/DDBJ whole genome shotgun (WGS) entry which is preliminary data.</text>
</comment>
<gene>
    <name evidence="2" type="ORF">COA96_09740</name>
</gene>
<reference evidence="3" key="1">
    <citation type="submission" date="2017-08" db="EMBL/GenBank/DDBJ databases">
        <title>A dynamic microbial community with high functional redundancy inhabits the cold, oxic subseafloor aquifer.</title>
        <authorList>
            <person name="Tully B.J."/>
            <person name="Wheat C.G."/>
            <person name="Glazer B.T."/>
            <person name="Huber J.A."/>
        </authorList>
    </citation>
    <scope>NUCLEOTIDE SEQUENCE [LARGE SCALE GENOMIC DNA]</scope>
</reference>
<accession>A0A2A5AYU0</accession>